<dbReference type="RefSeq" id="WP_248593099.1">
    <property type="nucleotide sequence ID" value="NZ_BAABEB010000027.1"/>
</dbReference>
<dbReference type="Proteomes" id="UP000832041">
    <property type="component" value="Chromosome"/>
</dbReference>
<name>A0ABY4KZG3_THEAE</name>
<dbReference type="PRINTS" id="PR00080">
    <property type="entry name" value="SDRFAMILY"/>
</dbReference>
<sequence>MSAAQGGTAPQGVIVTGASFGIGRAVARAFAARGAGVLAVGRTGSALAETAGDRPRIRTMEADVTDEDAPARIVDTAVRFFGGVDVLVNNAAVSAYGGLRETGREKVTELVETNLVAPVMLTRQALDALERRRGTVVNVSSSGSRGSRAWPGAGVYGASKAALDFLTRTWAVELAPRGIRVVGVAPGVVDSGGAVRAGMPADAYRGLLSSMGSRAPAGRVGTVEEVASWVTWLAGPDAAYATGVTVPVDGGLSLT</sequence>
<dbReference type="PANTHER" id="PTHR43975">
    <property type="entry name" value="ZGC:101858"/>
    <property type="match status" value="1"/>
</dbReference>
<evidence type="ECO:0000313" key="1">
    <source>
        <dbReference type="EMBL" id="UPT20816.1"/>
    </source>
</evidence>
<keyword evidence="2" id="KW-1185">Reference proteome</keyword>
<dbReference type="Pfam" id="PF13561">
    <property type="entry name" value="adh_short_C2"/>
    <property type="match status" value="1"/>
</dbReference>
<accession>A0ABY4KZG3</accession>
<proteinExistence type="predicted"/>
<dbReference type="InterPro" id="IPR002347">
    <property type="entry name" value="SDR_fam"/>
</dbReference>
<dbReference type="InterPro" id="IPR036291">
    <property type="entry name" value="NAD(P)-bd_dom_sf"/>
</dbReference>
<dbReference type="EMBL" id="CP051627">
    <property type="protein sequence ID" value="UPT20816.1"/>
    <property type="molecule type" value="Genomic_DNA"/>
</dbReference>
<organism evidence="1 2">
    <name type="scientific">Thermobifida alba</name>
    <name type="common">Thermomonospora alba</name>
    <dbReference type="NCBI Taxonomy" id="53522"/>
    <lineage>
        <taxon>Bacteria</taxon>
        <taxon>Bacillati</taxon>
        <taxon>Actinomycetota</taxon>
        <taxon>Actinomycetes</taxon>
        <taxon>Streptosporangiales</taxon>
        <taxon>Nocardiopsidaceae</taxon>
        <taxon>Thermobifida</taxon>
    </lineage>
</organism>
<reference evidence="1 2" key="1">
    <citation type="submission" date="2020-04" db="EMBL/GenBank/DDBJ databases">
        <title>Thermobifida alba genome sequencing and assembly.</title>
        <authorList>
            <person name="Luzics S."/>
            <person name="Horvath B."/>
            <person name="Nagy I."/>
            <person name="Toth A."/>
            <person name="Nagy I."/>
            <person name="Kukolya J."/>
        </authorList>
    </citation>
    <scope>NUCLEOTIDE SEQUENCE [LARGE SCALE GENOMIC DNA]</scope>
    <source>
        <strain evidence="1 2">DSM 43795</strain>
    </source>
</reference>
<dbReference type="CDD" id="cd05233">
    <property type="entry name" value="SDR_c"/>
    <property type="match status" value="1"/>
</dbReference>
<dbReference type="PRINTS" id="PR00081">
    <property type="entry name" value="GDHRDH"/>
</dbReference>
<evidence type="ECO:0000313" key="2">
    <source>
        <dbReference type="Proteomes" id="UP000832041"/>
    </source>
</evidence>
<dbReference type="Gene3D" id="3.40.50.720">
    <property type="entry name" value="NAD(P)-binding Rossmann-like Domain"/>
    <property type="match status" value="1"/>
</dbReference>
<gene>
    <name evidence="1" type="ORF">FOF52_07460</name>
</gene>
<dbReference type="SUPFAM" id="SSF51735">
    <property type="entry name" value="NAD(P)-binding Rossmann-fold domains"/>
    <property type="match status" value="1"/>
</dbReference>
<dbReference type="PANTHER" id="PTHR43975:SF2">
    <property type="entry name" value="EG:BACR7A4.14 PROTEIN-RELATED"/>
    <property type="match status" value="1"/>
</dbReference>
<protein>
    <submittedName>
        <fullName evidence="1">SDR family oxidoreductase</fullName>
    </submittedName>
</protein>